<keyword evidence="3" id="KW-1185">Reference proteome</keyword>
<evidence type="ECO:0000313" key="3">
    <source>
        <dbReference type="Proteomes" id="UP000001431"/>
    </source>
</evidence>
<evidence type="ECO:0000313" key="2">
    <source>
        <dbReference type="EMBL" id="ABO08908.1"/>
    </source>
</evidence>
<feature type="transmembrane region" description="Helical" evidence="1">
    <location>
        <begin position="114"/>
        <end position="132"/>
    </location>
</feature>
<dbReference type="GeneID" id="4909703"/>
<dbReference type="Proteomes" id="UP000001431">
    <property type="component" value="Chromosome"/>
</dbReference>
<dbReference type="EMBL" id="CP000561">
    <property type="protein sequence ID" value="ABO08908.1"/>
    <property type="molecule type" value="Genomic_DNA"/>
</dbReference>
<feature type="transmembrane region" description="Helical" evidence="1">
    <location>
        <begin position="164"/>
        <end position="184"/>
    </location>
</feature>
<reference evidence="2" key="1">
    <citation type="submission" date="2007-02" db="EMBL/GenBank/DDBJ databases">
        <title>Complete sequence of Pyrobaculum calidifontis JCM 11548.</title>
        <authorList>
            <consortium name="US DOE Joint Genome Institute"/>
            <person name="Copeland A."/>
            <person name="Lucas S."/>
            <person name="Lapidus A."/>
            <person name="Barry K."/>
            <person name="Glavina del Rio T."/>
            <person name="Dalin E."/>
            <person name="Tice H."/>
            <person name="Pitluck S."/>
            <person name="Chain P."/>
            <person name="Malfatti S."/>
            <person name="Shin M."/>
            <person name="Vergez L."/>
            <person name="Schmutz J."/>
            <person name="Larimer F."/>
            <person name="Land M."/>
            <person name="Hauser L."/>
            <person name="Kyrpides N."/>
            <person name="Mikhailova N."/>
            <person name="Cozen A.E."/>
            <person name="Fitz-Gibbon S.T."/>
            <person name="House C.H."/>
            <person name="Saltikov C."/>
            <person name="Lowe T.M."/>
            <person name="Richardson P."/>
        </authorList>
    </citation>
    <scope>NUCLEOTIDE SEQUENCE [LARGE SCALE GENOMIC DNA]</scope>
    <source>
        <strain evidence="2">JCM 11548</strain>
    </source>
</reference>
<keyword evidence="1" id="KW-1133">Transmembrane helix</keyword>
<dbReference type="RefSeq" id="WP_011850166.1">
    <property type="nucleotide sequence ID" value="NC_009073.1"/>
</dbReference>
<dbReference type="STRING" id="410359.Pcal_1489"/>
<feature type="transmembrane region" description="Helical" evidence="1">
    <location>
        <begin position="408"/>
        <end position="428"/>
    </location>
</feature>
<keyword evidence="1" id="KW-0812">Transmembrane</keyword>
<feature type="transmembrane region" description="Helical" evidence="1">
    <location>
        <begin position="91"/>
        <end position="107"/>
    </location>
</feature>
<protein>
    <submittedName>
        <fullName evidence="2">Uncharacterized protein</fullName>
    </submittedName>
</protein>
<dbReference type="HOGENOM" id="CLU_625031_0_0_2"/>
<proteinExistence type="predicted"/>
<sequence length="438" mass="46253">MPDPLPFLALFSLALAVFARGFRWFLSLYAALLFVVWAAGGSGQFLSLLLALSLALFLSAIVFWRHGYLLTAGGIAVTSAGYIAAGQPIDVLSPYFGYVALLAWAGWRAGGGRLAYLLGATSLVLQSVVLLFDSPFGRWPLAPALSLALVPLVFSPVDRGNGKWAVVLTGLTALWLGWGLFRLFTGSPGEFVGGRYLLALAAASVAVASLAASPRRFAGGLAMAAGVYLLAVYFSPPSLAPLLSAVLPFAVLLAASLPRASLLAFAAAAVALIYFSPLLLPPPATFSGKLGPLDVAPDGSLAAADGRYVALKGATFGVEGERGAGVFDVVIKGVGEYSIPLSVDFSMAKAESYTVTAYLFPHVVVARFWLGDEVYFSYQLCRLSALLGRECGGLKVSIVADIAVYPNLLLFSLLWFFVLLIPVVPLYIKCTRCIARHK</sequence>
<feature type="transmembrane region" description="Helical" evidence="1">
    <location>
        <begin position="240"/>
        <end position="257"/>
    </location>
</feature>
<feature type="transmembrane region" description="Helical" evidence="1">
    <location>
        <begin position="196"/>
        <end position="212"/>
    </location>
</feature>
<evidence type="ECO:0000256" key="1">
    <source>
        <dbReference type="SAM" id="Phobius"/>
    </source>
</evidence>
<feature type="transmembrane region" description="Helical" evidence="1">
    <location>
        <begin position="262"/>
        <end position="280"/>
    </location>
</feature>
<feature type="transmembrane region" description="Helical" evidence="1">
    <location>
        <begin position="138"/>
        <end position="157"/>
    </location>
</feature>
<dbReference type="AlphaFoldDB" id="A3MW91"/>
<accession>A3MW91</accession>
<dbReference type="KEGG" id="pcl:Pcal_1489"/>
<gene>
    <name evidence="2" type="ordered locus">Pcal_1489</name>
</gene>
<keyword evidence="1" id="KW-0472">Membrane</keyword>
<feature type="transmembrane region" description="Helical" evidence="1">
    <location>
        <begin position="217"/>
        <end position="234"/>
    </location>
</feature>
<name>A3MW91_PYRCJ</name>
<organism evidence="2 3">
    <name type="scientific">Pyrobaculum calidifontis (strain DSM 21063 / JCM 11548 / VA1)</name>
    <dbReference type="NCBI Taxonomy" id="410359"/>
    <lineage>
        <taxon>Archaea</taxon>
        <taxon>Thermoproteota</taxon>
        <taxon>Thermoprotei</taxon>
        <taxon>Thermoproteales</taxon>
        <taxon>Thermoproteaceae</taxon>
        <taxon>Pyrobaculum</taxon>
    </lineage>
</organism>
<dbReference type="eggNOG" id="arCOG11619">
    <property type="taxonomic scope" value="Archaea"/>
</dbReference>